<proteinExistence type="inferred from homology"/>
<gene>
    <name evidence="6" type="ORF">LEM8419_01193</name>
</gene>
<evidence type="ECO:0000256" key="4">
    <source>
        <dbReference type="ARBA" id="ARBA00023239"/>
    </source>
</evidence>
<sequence>MPLFYHADADLGKQILSACHAAGGHIMEFTNRGDFAHETFRELSLYVRQELPEMVLGVGSINDAATAALFMQLGADFIVSASLREDVALTCNRRKVPYLPGCATLSEIGRAEELGCEIVKLFPGSVYGPEFIKAIRGPQPWTSIMPTGGVTTELDNLTGWFKAGAVCVGLGSQLIGSSVFKDRDMDGLTENVRNALATAKTLRS</sequence>
<evidence type="ECO:0000256" key="3">
    <source>
        <dbReference type="ARBA" id="ARBA00011233"/>
    </source>
</evidence>
<evidence type="ECO:0000256" key="5">
    <source>
        <dbReference type="ARBA" id="ARBA00023277"/>
    </source>
</evidence>
<dbReference type="EMBL" id="CAKLPZ010000001">
    <property type="protein sequence ID" value="CAH0999969.1"/>
    <property type="molecule type" value="Genomic_DNA"/>
</dbReference>
<dbReference type="InterPro" id="IPR013785">
    <property type="entry name" value="Aldolase_TIM"/>
</dbReference>
<dbReference type="NCBIfam" id="NF005499">
    <property type="entry name" value="PRK07114.1"/>
    <property type="match status" value="1"/>
</dbReference>
<reference evidence="6" key="1">
    <citation type="submission" date="2021-12" db="EMBL/GenBank/DDBJ databases">
        <authorList>
            <person name="Rodrigo-Torres L."/>
            <person name="Arahal R. D."/>
            <person name="Lucena T."/>
        </authorList>
    </citation>
    <scope>NUCLEOTIDE SEQUENCE</scope>
    <source>
        <strain evidence="6">CECT 8419</strain>
    </source>
</reference>
<evidence type="ECO:0000313" key="6">
    <source>
        <dbReference type="EMBL" id="CAH0999969.1"/>
    </source>
</evidence>
<name>A0ABM9AYV3_9BACT</name>
<dbReference type="Pfam" id="PF01081">
    <property type="entry name" value="Aldolase"/>
    <property type="match status" value="1"/>
</dbReference>
<organism evidence="6 7">
    <name type="scientific">Neolewinella maritima</name>
    <dbReference type="NCBI Taxonomy" id="1383882"/>
    <lineage>
        <taxon>Bacteria</taxon>
        <taxon>Pseudomonadati</taxon>
        <taxon>Bacteroidota</taxon>
        <taxon>Saprospiria</taxon>
        <taxon>Saprospirales</taxon>
        <taxon>Lewinellaceae</taxon>
        <taxon>Neolewinella</taxon>
    </lineage>
</organism>
<comment type="subunit">
    <text evidence="3">Homotrimer.</text>
</comment>
<keyword evidence="7" id="KW-1185">Reference proteome</keyword>
<dbReference type="Proteomes" id="UP000837803">
    <property type="component" value="Unassembled WGS sequence"/>
</dbReference>
<dbReference type="PANTHER" id="PTHR30246:SF1">
    <property type="entry name" value="2-DEHYDRO-3-DEOXY-6-PHOSPHOGALACTONATE ALDOLASE-RELATED"/>
    <property type="match status" value="1"/>
</dbReference>
<comment type="similarity">
    <text evidence="2">Belongs to the KHG/KDPG aldolase family.</text>
</comment>
<evidence type="ECO:0000313" key="7">
    <source>
        <dbReference type="Proteomes" id="UP000837803"/>
    </source>
</evidence>
<keyword evidence="4" id="KW-0456">Lyase</keyword>
<dbReference type="Gene3D" id="3.20.20.70">
    <property type="entry name" value="Aldolase class I"/>
    <property type="match status" value="1"/>
</dbReference>
<dbReference type="CDD" id="cd00452">
    <property type="entry name" value="KDPG_aldolase"/>
    <property type="match status" value="1"/>
</dbReference>
<accession>A0ABM9AYV3</accession>
<dbReference type="InterPro" id="IPR000887">
    <property type="entry name" value="Aldlse_KDPG_KHG"/>
</dbReference>
<comment type="pathway">
    <text evidence="1">Carbohydrate acid metabolism.</text>
</comment>
<comment type="caution">
    <text evidence="6">The sequence shown here is derived from an EMBL/GenBank/DDBJ whole genome shotgun (WGS) entry which is preliminary data.</text>
</comment>
<evidence type="ECO:0000256" key="1">
    <source>
        <dbReference type="ARBA" id="ARBA00004761"/>
    </source>
</evidence>
<dbReference type="SUPFAM" id="SSF51569">
    <property type="entry name" value="Aldolase"/>
    <property type="match status" value="1"/>
</dbReference>
<evidence type="ECO:0008006" key="8">
    <source>
        <dbReference type="Google" id="ProtNLM"/>
    </source>
</evidence>
<evidence type="ECO:0000256" key="2">
    <source>
        <dbReference type="ARBA" id="ARBA00006906"/>
    </source>
</evidence>
<dbReference type="PANTHER" id="PTHR30246">
    <property type="entry name" value="2-KETO-3-DEOXY-6-PHOSPHOGLUCONATE ALDOLASE"/>
    <property type="match status" value="1"/>
</dbReference>
<keyword evidence="5" id="KW-0119">Carbohydrate metabolism</keyword>
<protein>
    <recommendedName>
        <fullName evidence="8">Bifunctional 4-hydroxy-2-oxoglutarate aldolase/2-dehydro-3-deoxy-phosphogluconate aldolase</fullName>
    </recommendedName>
</protein>